<evidence type="ECO:0000313" key="4">
    <source>
        <dbReference type="EMBL" id="SDM29758.1"/>
    </source>
</evidence>
<name>A0A1G9S2H5_9PROT</name>
<feature type="chain" id="PRO_5011592253" evidence="3">
    <location>
        <begin position="21"/>
        <end position="396"/>
    </location>
</feature>
<feature type="signal peptide" evidence="3">
    <location>
        <begin position="1"/>
        <end position="20"/>
    </location>
</feature>
<feature type="coiled-coil region" evidence="1">
    <location>
        <begin position="186"/>
        <end position="217"/>
    </location>
</feature>
<sequence>MKKLLLATAAAALAGTAAWALDDDNHRTHVRIAAAPAMGGGQSATVIEIRGEDGTRTIHIQGDSPHSRLTVNGQSIVIGDDGVMIDGQLVETDGAGLIIVDGEQIQVMNDGDFNRFDGQFERHMSERAEALAHMSQGRHEFRFDFDSEGVETEVIASLEAALAGLESERAMAGNSRDWDALSEAEREEVRASIEEARQEIREAMREMRVEMREARELGDSESRRVRVEMRHAAREAAHAERDAAHAHRDAARAARDEARSERDQAREEARQEARVLREQRRHVGRVATHGGEENRSIRVERTDDGRRQVWVNGEEQTGDDLISWLNQLEAERLAGGMDGEPRRQERRIVRFDREDGSSREVDLTGRRVIVLRGGEADEGERVFEFEFDDRDEDDGK</sequence>
<keyword evidence="3" id="KW-0732">Signal</keyword>
<evidence type="ECO:0000256" key="3">
    <source>
        <dbReference type="SAM" id="SignalP"/>
    </source>
</evidence>
<dbReference type="OrthoDB" id="7631562at2"/>
<keyword evidence="1" id="KW-0175">Coiled coil</keyword>
<proteinExistence type="predicted"/>
<evidence type="ECO:0000256" key="1">
    <source>
        <dbReference type="SAM" id="Coils"/>
    </source>
</evidence>
<protein>
    <submittedName>
        <fullName evidence="4">Uncharacterized protein</fullName>
    </submittedName>
</protein>
<dbReference type="Proteomes" id="UP000199759">
    <property type="component" value="Unassembled WGS sequence"/>
</dbReference>
<organism evidence="4 5">
    <name type="scientific">Maricaulis salignorans</name>
    <dbReference type="NCBI Taxonomy" id="144026"/>
    <lineage>
        <taxon>Bacteria</taxon>
        <taxon>Pseudomonadati</taxon>
        <taxon>Pseudomonadota</taxon>
        <taxon>Alphaproteobacteria</taxon>
        <taxon>Maricaulales</taxon>
        <taxon>Maricaulaceae</taxon>
        <taxon>Maricaulis</taxon>
    </lineage>
</organism>
<keyword evidence="5" id="KW-1185">Reference proteome</keyword>
<feature type="region of interest" description="Disordered" evidence="2">
    <location>
        <begin position="235"/>
        <end position="273"/>
    </location>
</feature>
<reference evidence="4 5" key="1">
    <citation type="submission" date="2016-10" db="EMBL/GenBank/DDBJ databases">
        <authorList>
            <person name="de Groot N.N."/>
        </authorList>
    </citation>
    <scope>NUCLEOTIDE SEQUENCE [LARGE SCALE GENOMIC DNA]</scope>
    <source>
        <strain evidence="4 5">DSM 16077</strain>
    </source>
</reference>
<dbReference type="EMBL" id="FNHG01000008">
    <property type="protein sequence ID" value="SDM29758.1"/>
    <property type="molecule type" value="Genomic_DNA"/>
</dbReference>
<dbReference type="AlphaFoldDB" id="A0A1G9S2H5"/>
<gene>
    <name evidence="4" type="ORF">SAMN04488568_10888</name>
</gene>
<accession>A0A1G9S2H5</accession>
<evidence type="ECO:0000313" key="5">
    <source>
        <dbReference type="Proteomes" id="UP000199759"/>
    </source>
</evidence>
<evidence type="ECO:0000256" key="2">
    <source>
        <dbReference type="SAM" id="MobiDB-lite"/>
    </source>
</evidence>
<dbReference type="RefSeq" id="WP_091769633.1">
    <property type="nucleotide sequence ID" value="NZ_FNHG01000008.1"/>
</dbReference>